<dbReference type="AlphaFoldDB" id="A0AA41X030"/>
<keyword evidence="4 6" id="KW-0274">FAD</keyword>
<dbReference type="Gene3D" id="1.10.579.10">
    <property type="entry name" value="DNA Cyclobutane Dipyrimidine Photolyase, subunit A, domain 3"/>
    <property type="match status" value="1"/>
</dbReference>
<evidence type="ECO:0000256" key="2">
    <source>
        <dbReference type="ARBA" id="ARBA00017881"/>
    </source>
</evidence>
<evidence type="ECO:0000313" key="9">
    <source>
        <dbReference type="EMBL" id="MCP3427503.1"/>
    </source>
</evidence>
<dbReference type="InterPro" id="IPR014133">
    <property type="entry name" value="Cry_DASH"/>
</dbReference>
<evidence type="ECO:0000256" key="3">
    <source>
        <dbReference type="ARBA" id="ARBA00022630"/>
    </source>
</evidence>
<comment type="similarity">
    <text evidence="1 7">Belongs to the DNA photolyase class-1 family.</text>
</comment>
<comment type="caution">
    <text evidence="9">The sequence shown here is derived from an EMBL/GenBank/DDBJ whole genome shotgun (WGS) entry which is preliminary data.</text>
</comment>
<dbReference type="RefSeq" id="WP_254097910.1">
    <property type="nucleotide sequence ID" value="NZ_JANATA010000001.1"/>
</dbReference>
<dbReference type="SUPFAM" id="SSF48173">
    <property type="entry name" value="Cryptochrome/photolyase FAD-binding domain"/>
    <property type="match status" value="1"/>
</dbReference>
<dbReference type="PRINTS" id="PR00147">
    <property type="entry name" value="DNAPHOTLYASE"/>
</dbReference>
<dbReference type="EMBL" id="JANATA010000001">
    <property type="protein sequence ID" value="MCP3427503.1"/>
    <property type="molecule type" value="Genomic_DNA"/>
</dbReference>
<dbReference type="InterPro" id="IPR006050">
    <property type="entry name" value="DNA_photolyase_N"/>
</dbReference>
<feature type="binding site" evidence="6">
    <location>
        <position position="235"/>
    </location>
    <ligand>
        <name>FAD</name>
        <dbReference type="ChEBI" id="CHEBI:57692"/>
    </ligand>
</feature>
<feature type="binding site" evidence="6">
    <location>
        <begin position="248"/>
        <end position="252"/>
    </location>
    <ligand>
        <name>FAD</name>
        <dbReference type="ChEBI" id="CHEBI:57692"/>
    </ligand>
</feature>
<feature type="domain" description="Photolyase/cryptochrome alpha/beta" evidence="8">
    <location>
        <begin position="2"/>
        <end position="134"/>
    </location>
</feature>
<dbReference type="PANTHER" id="PTHR11455:SF22">
    <property type="entry name" value="CRYPTOCHROME DASH"/>
    <property type="match status" value="1"/>
</dbReference>
<dbReference type="InterPro" id="IPR036155">
    <property type="entry name" value="Crypto/Photolyase_N_sf"/>
</dbReference>
<dbReference type="SUPFAM" id="SSF52425">
    <property type="entry name" value="Cryptochrome/photolyase, N-terminal domain"/>
    <property type="match status" value="1"/>
</dbReference>
<keyword evidence="3 6" id="KW-0285">Flavoprotein</keyword>
<name>A0AA41X030_9ALTE</name>
<evidence type="ECO:0000259" key="8">
    <source>
        <dbReference type="PROSITE" id="PS51645"/>
    </source>
</evidence>
<evidence type="ECO:0000256" key="7">
    <source>
        <dbReference type="RuleBase" id="RU367151"/>
    </source>
</evidence>
<comment type="cofactor">
    <cofactor evidence="6 7">
        <name>FAD</name>
        <dbReference type="ChEBI" id="CHEBI:57692"/>
    </cofactor>
    <text evidence="6 7">Binds 1 FAD per subunit.</text>
</comment>
<comment type="function">
    <text evidence="7">May have a photoreceptor function.</text>
</comment>
<protein>
    <recommendedName>
        <fullName evidence="2 7">Cryptochrome DASH</fullName>
    </recommendedName>
</protein>
<organism evidence="9 10">
    <name type="scientific">Opacimonas viscosa</name>
    <dbReference type="NCBI Taxonomy" id="2961944"/>
    <lineage>
        <taxon>Bacteria</taxon>
        <taxon>Pseudomonadati</taxon>
        <taxon>Pseudomonadota</taxon>
        <taxon>Gammaproteobacteria</taxon>
        <taxon>Alteromonadales</taxon>
        <taxon>Alteromonadaceae</taxon>
        <taxon>Opacimonas</taxon>
    </lineage>
</organism>
<dbReference type="GO" id="GO:0000719">
    <property type="term" value="P:photoreactive repair"/>
    <property type="evidence" value="ECO:0007669"/>
    <property type="project" value="TreeGrafter"/>
</dbReference>
<comment type="cofactor">
    <cofactor evidence="7">
        <name>(6R)-5,10-methylene-5,6,7,8-tetrahydrofolate</name>
        <dbReference type="ChEBI" id="CHEBI:15636"/>
    </cofactor>
    <text evidence="7">Binds 1 5,10-methenyltetrahydrofolate (MTHF) per subunit.</text>
</comment>
<evidence type="ECO:0000256" key="1">
    <source>
        <dbReference type="ARBA" id="ARBA00005862"/>
    </source>
</evidence>
<dbReference type="InterPro" id="IPR014729">
    <property type="entry name" value="Rossmann-like_a/b/a_fold"/>
</dbReference>
<dbReference type="GO" id="GO:0003913">
    <property type="term" value="F:DNA photolyase activity"/>
    <property type="evidence" value="ECO:0007669"/>
    <property type="project" value="InterPro"/>
</dbReference>
<evidence type="ECO:0000256" key="6">
    <source>
        <dbReference type="PIRSR" id="PIRSR602081-1"/>
    </source>
</evidence>
<dbReference type="NCBIfam" id="TIGR02765">
    <property type="entry name" value="crypto_DASH"/>
    <property type="match status" value="1"/>
</dbReference>
<dbReference type="PROSITE" id="PS51645">
    <property type="entry name" value="PHR_CRY_ALPHA_BETA"/>
    <property type="match status" value="1"/>
</dbReference>
<evidence type="ECO:0000256" key="4">
    <source>
        <dbReference type="ARBA" id="ARBA00022827"/>
    </source>
</evidence>
<gene>
    <name evidence="9" type="ORF">NLF92_00915</name>
</gene>
<sequence>MKNGLYWFEHDLRISDNPALTQLARSVDSLVCVYCFSVADIRETYFTHEPLGPHRYRFLHEAIAELRQSLAQYHVELVVLYGEPVDVISKFITDNDITHVAKHYHTGYRENERLTLLKAKHTDVKFSEANAYTLYNLADLPMSLAELPDVFTPFRKKVEKQSTPRKPISAPSYLPATLDDKKAVYQTLDAANMAALPSVSPVFENSIAKKLVGGEKAAQAQMAYYTFTSNALAQYKVTRNGLDGWDFSSKLSAWLATGCISPRQVLAEITRYEQEVVANDSTYWLFFELLWREFFQWHALKVGYELYVYAGVQQQAPFNKHMVKVHQQWVNGTTPYPIINACMNQLRETGFMSNRGRQLVASCYVHELGQDWRYGAAYFQSMLIDYDPASNYGNWQYLAGVGCDPRGHRQFNLQKQADTYDPKGEFIAQWT</sequence>
<dbReference type="Pfam" id="PF03441">
    <property type="entry name" value="FAD_binding_7"/>
    <property type="match status" value="1"/>
</dbReference>
<dbReference type="GO" id="GO:0071949">
    <property type="term" value="F:FAD binding"/>
    <property type="evidence" value="ECO:0007669"/>
    <property type="project" value="TreeGrafter"/>
</dbReference>
<accession>A0AA41X030</accession>
<reference evidence="9" key="1">
    <citation type="submission" date="2022-07" db="EMBL/GenBank/DDBJ databases">
        <title>Characterization of the Novel Bacterium Alteromonas immobilis LMIT006 and Alteromonas gregis LMIT007.</title>
        <authorList>
            <person name="Lin X."/>
        </authorList>
    </citation>
    <scope>NUCLEOTIDE SEQUENCE</scope>
    <source>
        <strain evidence="9">LMIT007</strain>
    </source>
</reference>
<dbReference type="Pfam" id="PF00875">
    <property type="entry name" value="DNA_photolyase"/>
    <property type="match status" value="1"/>
</dbReference>
<feature type="binding site" evidence="6">
    <location>
        <begin position="385"/>
        <end position="387"/>
    </location>
    <ligand>
        <name>FAD</name>
        <dbReference type="ChEBI" id="CHEBI:57692"/>
    </ligand>
</feature>
<dbReference type="PANTHER" id="PTHR11455">
    <property type="entry name" value="CRYPTOCHROME"/>
    <property type="match status" value="1"/>
</dbReference>
<dbReference type="Gene3D" id="1.25.40.80">
    <property type="match status" value="1"/>
</dbReference>
<dbReference type="GO" id="GO:0003677">
    <property type="term" value="F:DNA binding"/>
    <property type="evidence" value="ECO:0007669"/>
    <property type="project" value="TreeGrafter"/>
</dbReference>
<evidence type="ECO:0000256" key="5">
    <source>
        <dbReference type="ARBA" id="ARBA00022991"/>
    </source>
</evidence>
<dbReference type="InterPro" id="IPR002081">
    <property type="entry name" value="Cryptochrome/DNA_photolyase_1"/>
</dbReference>
<keyword evidence="5 7" id="KW-0157">Chromophore</keyword>
<dbReference type="Gene3D" id="3.40.50.620">
    <property type="entry name" value="HUPs"/>
    <property type="match status" value="1"/>
</dbReference>
<keyword evidence="10" id="KW-1185">Reference proteome</keyword>
<dbReference type="InterPro" id="IPR005101">
    <property type="entry name" value="Cryptochr/Photolyase_FAD-bd"/>
</dbReference>
<dbReference type="Proteomes" id="UP001165413">
    <property type="component" value="Unassembled WGS sequence"/>
</dbReference>
<dbReference type="InterPro" id="IPR036134">
    <property type="entry name" value="Crypto/Photolyase_FAD-like_sf"/>
</dbReference>
<evidence type="ECO:0000313" key="10">
    <source>
        <dbReference type="Proteomes" id="UP001165413"/>
    </source>
</evidence>
<proteinExistence type="inferred from homology"/>